<sequence>MQAHVFSSEEKVVLYQKITRHRYLGAPAAIFAALILTFATMSIFLGCGLCCVSEDLNIWMEVILPFLVPAILAIVLLVIPLCIYAYLHHEKAMALQENLAKSNYTQILARCQQSPSLPRPKKQVLVNFIETEVLEPTYSRRFSYSNLFYTQKYISKMSSLEESSYHSLISQSIDTVKERIFMNKEQRLKQEKKEKEEEEEKAQKSTSYILPSPFSSPHLKLLK</sequence>
<feature type="transmembrane region" description="Helical" evidence="2">
    <location>
        <begin position="23"/>
        <end position="46"/>
    </location>
</feature>
<organism evidence="3 4">
    <name type="scientific">Chlamydia pecorum (strain ATCC VR-628 / DSM 29919 / E58)</name>
    <name type="common">Chlamydophila pecorum</name>
    <dbReference type="NCBI Taxonomy" id="331635"/>
    <lineage>
        <taxon>Bacteria</taxon>
        <taxon>Pseudomonadati</taxon>
        <taxon>Chlamydiota</taxon>
        <taxon>Chlamydiia</taxon>
        <taxon>Chlamydiales</taxon>
        <taxon>Chlamydiaceae</taxon>
        <taxon>Chlamydia/Chlamydophila group</taxon>
        <taxon>Chlamydia</taxon>
    </lineage>
</organism>
<accession>A0AA34RDP7</accession>
<evidence type="ECO:0000313" key="3">
    <source>
        <dbReference type="EMBL" id="AEB41846.1"/>
    </source>
</evidence>
<feature type="transmembrane region" description="Helical" evidence="2">
    <location>
        <begin position="66"/>
        <end position="87"/>
    </location>
</feature>
<name>A0AA34RDP7_CHLPE</name>
<keyword evidence="4" id="KW-1185">Reference proteome</keyword>
<protein>
    <submittedName>
        <fullName evidence="3">Uncharacterized protein</fullName>
    </submittedName>
</protein>
<dbReference type="KEGG" id="cpm:G5S_0911"/>
<proteinExistence type="predicted"/>
<dbReference type="Proteomes" id="UP000008305">
    <property type="component" value="Chromosome"/>
</dbReference>
<keyword evidence="2" id="KW-0472">Membrane</keyword>
<evidence type="ECO:0000313" key="4">
    <source>
        <dbReference type="Proteomes" id="UP000008305"/>
    </source>
</evidence>
<feature type="compositionally biased region" description="Polar residues" evidence="1">
    <location>
        <begin position="205"/>
        <end position="215"/>
    </location>
</feature>
<reference evidence="3 4" key="1">
    <citation type="journal article" date="2011" name="J. Bacteriol.">
        <title>Genome sequence of the obligate intracellular animal pathogen Chlamydia pecorum E58.</title>
        <authorList>
            <person name="Mojica S."/>
            <person name="Huot Creasy H."/>
            <person name="Daugherty S."/>
            <person name="Read T.D."/>
            <person name="Kim T."/>
            <person name="Kaltenboeck B."/>
            <person name="Bavoil P."/>
            <person name="Myers G.S."/>
        </authorList>
    </citation>
    <scope>NUCLEOTIDE SEQUENCE [LARGE SCALE GENOMIC DNA]</scope>
    <source>
        <strain evidence="3 4">E58</strain>
    </source>
</reference>
<keyword evidence="2" id="KW-0812">Transmembrane</keyword>
<dbReference type="EMBL" id="CP002608">
    <property type="protein sequence ID" value="AEB41846.1"/>
    <property type="molecule type" value="Genomic_DNA"/>
</dbReference>
<evidence type="ECO:0000256" key="1">
    <source>
        <dbReference type="SAM" id="MobiDB-lite"/>
    </source>
</evidence>
<keyword evidence="2" id="KW-1133">Transmembrane helix</keyword>
<evidence type="ECO:0000256" key="2">
    <source>
        <dbReference type="SAM" id="Phobius"/>
    </source>
</evidence>
<gene>
    <name evidence="3" type="ordered locus">G5S_0911</name>
</gene>
<dbReference type="AlphaFoldDB" id="A0AA34RDP7"/>
<feature type="region of interest" description="Disordered" evidence="1">
    <location>
        <begin position="187"/>
        <end position="223"/>
    </location>
</feature>